<sequence length="154" mass="17372">MELVGPQDGQDSQAELQATVLEAARRFLGPEPDLWDFQKIQQFSLMLHVNDFFIHSPFINKMHDQLAERISTHSKTLGGQLAHLTYYMHNRYIYLTKIDYIVLGPRGCQPADLVVVFLGCHLHMVLRAIEDGEYKLKGPCAHLALLTGEAILGA</sequence>
<dbReference type="AlphaFoldDB" id="A0A9P5BI66"/>
<evidence type="ECO:0000313" key="2">
    <source>
        <dbReference type="Proteomes" id="UP000737391"/>
    </source>
</evidence>
<dbReference type="Pfam" id="PF26639">
    <property type="entry name" value="Het-6_barrel"/>
    <property type="match status" value="1"/>
</dbReference>
<gene>
    <name evidence="1" type="ORF">FAGAP_1993</name>
</gene>
<name>A0A9P5BI66_9HYPO</name>
<protein>
    <submittedName>
        <fullName evidence="1">Heterokaryon incompatibility 6, OR allele</fullName>
    </submittedName>
</protein>
<keyword evidence="2" id="KW-1185">Reference proteome</keyword>
<comment type="caution">
    <text evidence="1">The sequence shown here is derived from an EMBL/GenBank/DDBJ whole genome shotgun (WGS) entry which is preliminary data.</text>
</comment>
<dbReference type="EMBL" id="LUFC02000108">
    <property type="protein sequence ID" value="KAF4501849.1"/>
    <property type="molecule type" value="Genomic_DNA"/>
</dbReference>
<proteinExistence type="predicted"/>
<dbReference type="Proteomes" id="UP000737391">
    <property type="component" value="Unassembled WGS sequence"/>
</dbReference>
<reference evidence="1" key="1">
    <citation type="submission" date="2020-01" db="EMBL/GenBank/DDBJ databases">
        <title>Identification and distribution of gene clusters putatively required for synthesis of sphingolipid metabolism inhibitors in phylogenetically diverse species of the filamentous fungus Fusarium.</title>
        <authorList>
            <person name="Kim H.-S."/>
            <person name="Busman M."/>
            <person name="Brown D.W."/>
            <person name="Divon H."/>
            <person name="Uhlig S."/>
            <person name="Proctor R.H."/>
        </authorList>
    </citation>
    <scope>NUCLEOTIDE SEQUENCE</scope>
    <source>
        <strain evidence="1">NRRL 31653</strain>
    </source>
</reference>
<evidence type="ECO:0000313" key="1">
    <source>
        <dbReference type="EMBL" id="KAF4501849.1"/>
    </source>
</evidence>
<dbReference type="OrthoDB" id="3553147at2759"/>
<organism evidence="1 2">
    <name type="scientific">Fusarium agapanthi</name>
    <dbReference type="NCBI Taxonomy" id="1803897"/>
    <lineage>
        <taxon>Eukaryota</taxon>
        <taxon>Fungi</taxon>
        <taxon>Dikarya</taxon>
        <taxon>Ascomycota</taxon>
        <taxon>Pezizomycotina</taxon>
        <taxon>Sordariomycetes</taxon>
        <taxon>Hypocreomycetidae</taxon>
        <taxon>Hypocreales</taxon>
        <taxon>Nectriaceae</taxon>
        <taxon>Fusarium</taxon>
        <taxon>Fusarium fujikuroi species complex</taxon>
    </lineage>
</organism>
<accession>A0A9P5BI66</accession>